<evidence type="ECO:0000313" key="2">
    <source>
        <dbReference type="EMBL" id="KRK26241.1"/>
    </source>
</evidence>
<accession>A0A837REZ5</accession>
<gene>
    <name evidence="2" type="ORF">FD24_GL002587</name>
</gene>
<protein>
    <submittedName>
        <fullName evidence="2">Uncharacterized protein</fullName>
    </submittedName>
</protein>
<feature type="transmembrane region" description="Helical" evidence="1">
    <location>
        <begin position="12"/>
        <end position="31"/>
    </location>
</feature>
<organism evidence="2 3">
    <name type="scientific">Lactiplantibacillus pentosus DSM 20314</name>
    <dbReference type="NCBI Taxonomy" id="1423791"/>
    <lineage>
        <taxon>Bacteria</taxon>
        <taxon>Bacillati</taxon>
        <taxon>Bacillota</taxon>
        <taxon>Bacilli</taxon>
        <taxon>Lactobacillales</taxon>
        <taxon>Lactobacillaceae</taxon>
        <taxon>Lactiplantibacillus</taxon>
    </lineage>
</organism>
<evidence type="ECO:0000256" key="1">
    <source>
        <dbReference type="SAM" id="Phobius"/>
    </source>
</evidence>
<keyword evidence="1" id="KW-0812">Transmembrane</keyword>
<name>A0A837REZ5_LACPE</name>
<evidence type="ECO:0000313" key="3">
    <source>
        <dbReference type="Proteomes" id="UP000051020"/>
    </source>
</evidence>
<dbReference type="EMBL" id="AZCU01000004">
    <property type="protein sequence ID" value="KRK26241.1"/>
    <property type="molecule type" value="Genomic_DNA"/>
</dbReference>
<dbReference type="AlphaFoldDB" id="A0A837REZ5"/>
<dbReference type="Proteomes" id="UP000051020">
    <property type="component" value="Unassembled WGS sequence"/>
</dbReference>
<reference evidence="2 3" key="1">
    <citation type="journal article" date="2015" name="Genome Announc.">
        <title>Expanding the biotechnology potential of lactobacilli through comparative genomics of 213 strains and associated genera.</title>
        <authorList>
            <person name="Sun Z."/>
            <person name="Harris H.M."/>
            <person name="McCann A."/>
            <person name="Guo C."/>
            <person name="Argimon S."/>
            <person name="Zhang W."/>
            <person name="Yang X."/>
            <person name="Jeffery I.B."/>
            <person name="Cooney J.C."/>
            <person name="Kagawa T.F."/>
            <person name="Liu W."/>
            <person name="Song Y."/>
            <person name="Salvetti E."/>
            <person name="Wrobel A."/>
            <person name="Rasinkangas P."/>
            <person name="Parkhill J."/>
            <person name="Rea M.C."/>
            <person name="O'Sullivan O."/>
            <person name="Ritari J."/>
            <person name="Douillard F.P."/>
            <person name="Paul Ross R."/>
            <person name="Yang R."/>
            <person name="Briner A.E."/>
            <person name="Felis G.E."/>
            <person name="de Vos W.M."/>
            <person name="Barrangou R."/>
            <person name="Klaenhammer T.R."/>
            <person name="Caufield P.W."/>
            <person name="Cui Y."/>
            <person name="Zhang H."/>
            <person name="O'Toole P.W."/>
        </authorList>
    </citation>
    <scope>NUCLEOTIDE SEQUENCE [LARGE SCALE GENOMIC DNA]</scope>
    <source>
        <strain evidence="2 3">DSM 20314</strain>
    </source>
</reference>
<sequence>MKGMQWRSFWRHTRTIVETLLIYFLLIQGPYDLWIGKTGYQIGSYLIDIVGITVLFMVVELGYNAIRQHVLKRRSQKK</sequence>
<proteinExistence type="predicted"/>
<feature type="transmembrane region" description="Helical" evidence="1">
    <location>
        <begin position="43"/>
        <end position="66"/>
    </location>
</feature>
<keyword evidence="1" id="KW-0472">Membrane</keyword>
<comment type="caution">
    <text evidence="2">The sequence shown here is derived from an EMBL/GenBank/DDBJ whole genome shotgun (WGS) entry which is preliminary data.</text>
</comment>
<keyword evidence="1" id="KW-1133">Transmembrane helix</keyword>